<accession>A0AB36KZT5</accession>
<dbReference type="Proteomes" id="UP000189855">
    <property type="component" value="Unassembled WGS sequence"/>
</dbReference>
<gene>
    <name evidence="1" type="ORF">BTW15_00895</name>
</gene>
<comment type="caution">
    <text evidence="1">The sequence shown here is derived from an EMBL/GenBank/DDBJ whole genome shotgun (WGS) entry which is preliminary data.</text>
</comment>
<evidence type="ECO:0000313" key="1">
    <source>
        <dbReference type="EMBL" id="OPE61944.1"/>
    </source>
</evidence>
<dbReference type="EMBL" id="MSDS01000001">
    <property type="protein sequence ID" value="OPE61944.1"/>
    <property type="molecule type" value="Genomic_DNA"/>
</dbReference>
<name>A0AB36KZT5_PSEUB</name>
<evidence type="ECO:0008006" key="3">
    <source>
        <dbReference type="Google" id="ProtNLM"/>
    </source>
</evidence>
<evidence type="ECO:0000313" key="2">
    <source>
        <dbReference type="Proteomes" id="UP000189855"/>
    </source>
</evidence>
<reference evidence="1 2" key="1">
    <citation type="journal article" date="2017" name="Mol. Ecol.">
        <title>Adaptation of the pathogen, Pseudomonas syringae, during experimental evolution on a native vs. alternative host plant.</title>
        <authorList>
            <person name="Meaden S."/>
            <person name="Koskella B."/>
        </authorList>
    </citation>
    <scope>NUCLEOTIDE SEQUENCE [LARGE SCALE GENOMIC DNA]</scope>
    <source>
        <strain evidence="1 2">PT23</strain>
    </source>
</reference>
<dbReference type="AlphaFoldDB" id="A0AB36KZT5"/>
<sequence length="52" mass="6090">MQIRVQYPKPEPDESYLVTISYRRLTPTDAIAYRLLMLEAYTLHPDAFTSDV</sequence>
<proteinExistence type="predicted"/>
<protein>
    <recommendedName>
        <fullName evidence="3">GNAT family N-acetyltransferase</fullName>
    </recommendedName>
</protein>
<organism evidence="1 2">
    <name type="scientific">Pseudomonas syringae pv. tomato</name>
    <dbReference type="NCBI Taxonomy" id="323"/>
    <lineage>
        <taxon>Bacteria</taxon>
        <taxon>Pseudomonadati</taxon>
        <taxon>Pseudomonadota</taxon>
        <taxon>Gammaproteobacteria</taxon>
        <taxon>Pseudomonadales</taxon>
        <taxon>Pseudomonadaceae</taxon>
        <taxon>Pseudomonas</taxon>
    </lineage>
</organism>